<feature type="transmembrane region" description="Helical" evidence="8">
    <location>
        <begin position="6"/>
        <end position="27"/>
    </location>
</feature>
<feature type="transmembrane region" description="Helical" evidence="8">
    <location>
        <begin position="39"/>
        <end position="58"/>
    </location>
</feature>
<accession>A0A3D5QED6</accession>
<feature type="transmembrane region" description="Helical" evidence="8">
    <location>
        <begin position="183"/>
        <end position="204"/>
    </location>
</feature>
<comment type="subcellular location">
    <subcellularLocation>
        <location evidence="1">Cell membrane</location>
        <topology evidence="1">Multi-pass membrane protein</topology>
    </subcellularLocation>
</comment>
<evidence type="ECO:0000256" key="2">
    <source>
        <dbReference type="ARBA" id="ARBA00022448"/>
    </source>
</evidence>
<dbReference type="GO" id="GO:0030001">
    <property type="term" value="P:metal ion transport"/>
    <property type="evidence" value="ECO:0007669"/>
    <property type="project" value="UniProtKB-ARBA"/>
</dbReference>
<dbReference type="AlphaFoldDB" id="A0A3D5QED6"/>
<keyword evidence="4 8" id="KW-0812">Transmembrane</keyword>
<dbReference type="EMBL" id="DPPF01000212">
    <property type="protein sequence ID" value="HCW94000.1"/>
    <property type="molecule type" value="Genomic_DNA"/>
</dbReference>
<dbReference type="Pfam" id="PF02386">
    <property type="entry name" value="TrkH"/>
    <property type="match status" value="1"/>
</dbReference>
<keyword evidence="7 8" id="KW-0472">Membrane</keyword>
<dbReference type="GO" id="GO:0008324">
    <property type="term" value="F:monoatomic cation transmembrane transporter activity"/>
    <property type="evidence" value="ECO:0007669"/>
    <property type="project" value="InterPro"/>
</dbReference>
<evidence type="ECO:0000256" key="3">
    <source>
        <dbReference type="ARBA" id="ARBA00022475"/>
    </source>
</evidence>
<proteinExistence type="predicted"/>
<evidence type="ECO:0000256" key="1">
    <source>
        <dbReference type="ARBA" id="ARBA00004651"/>
    </source>
</evidence>
<feature type="non-terminal residue" evidence="9">
    <location>
        <position position="222"/>
    </location>
</feature>
<evidence type="ECO:0000313" key="9">
    <source>
        <dbReference type="EMBL" id="HCW94000.1"/>
    </source>
</evidence>
<dbReference type="PANTHER" id="PTHR32024">
    <property type="entry name" value="TRK SYSTEM POTASSIUM UPTAKE PROTEIN TRKG-RELATED"/>
    <property type="match status" value="1"/>
</dbReference>
<feature type="transmembrane region" description="Helical" evidence="8">
    <location>
        <begin position="70"/>
        <end position="94"/>
    </location>
</feature>
<evidence type="ECO:0000256" key="8">
    <source>
        <dbReference type="SAM" id="Phobius"/>
    </source>
</evidence>
<evidence type="ECO:0000256" key="6">
    <source>
        <dbReference type="ARBA" id="ARBA00023065"/>
    </source>
</evidence>
<evidence type="ECO:0000256" key="4">
    <source>
        <dbReference type="ARBA" id="ARBA00022692"/>
    </source>
</evidence>
<name>A0A3D5QED6_FLESI</name>
<comment type="caution">
    <text evidence="9">The sequence shown here is derived from an EMBL/GenBank/DDBJ whole genome shotgun (WGS) entry which is preliminary data.</text>
</comment>
<reference evidence="9 10" key="1">
    <citation type="journal article" date="2018" name="Nat. Biotechnol.">
        <title>A standardized bacterial taxonomy based on genome phylogeny substantially revises the tree of life.</title>
        <authorList>
            <person name="Parks D.H."/>
            <person name="Chuvochina M."/>
            <person name="Waite D.W."/>
            <person name="Rinke C."/>
            <person name="Skarshewski A."/>
            <person name="Chaumeil P.A."/>
            <person name="Hugenholtz P."/>
        </authorList>
    </citation>
    <scope>NUCLEOTIDE SEQUENCE [LARGE SCALE GENOMIC DNA]</scope>
    <source>
        <strain evidence="9">UBA8672</strain>
    </source>
</reference>
<dbReference type="GO" id="GO:0005886">
    <property type="term" value="C:plasma membrane"/>
    <property type="evidence" value="ECO:0007669"/>
    <property type="project" value="UniProtKB-SubCell"/>
</dbReference>
<evidence type="ECO:0000313" key="10">
    <source>
        <dbReference type="Proteomes" id="UP000262325"/>
    </source>
</evidence>
<dbReference type="Proteomes" id="UP000262325">
    <property type="component" value="Unassembled WGS sequence"/>
</dbReference>
<keyword evidence="6" id="KW-0406">Ion transport</keyword>
<keyword evidence="2" id="KW-0813">Transport</keyword>
<dbReference type="InterPro" id="IPR003445">
    <property type="entry name" value="Cat_transpt"/>
</dbReference>
<dbReference type="PANTHER" id="PTHR32024:SF1">
    <property type="entry name" value="KTR SYSTEM POTASSIUM UPTAKE PROTEIN B"/>
    <property type="match status" value="1"/>
</dbReference>
<feature type="transmembrane region" description="Helical" evidence="8">
    <location>
        <begin position="121"/>
        <end position="142"/>
    </location>
</feature>
<evidence type="ECO:0000256" key="7">
    <source>
        <dbReference type="ARBA" id="ARBA00023136"/>
    </source>
</evidence>
<organism evidence="9 10">
    <name type="scientific">Flexistipes sinusarabici</name>
    <dbReference type="NCBI Taxonomy" id="2352"/>
    <lineage>
        <taxon>Bacteria</taxon>
        <taxon>Pseudomonadati</taxon>
        <taxon>Deferribacterota</taxon>
        <taxon>Deferribacteres</taxon>
        <taxon>Deferribacterales</taxon>
        <taxon>Flexistipitaceae</taxon>
        <taxon>Flexistipes</taxon>
    </lineage>
</organism>
<keyword evidence="3" id="KW-1003">Cell membrane</keyword>
<sequence>MFKFKINPWMYLFITFALFIIAGTFLLKMPFVKHTEGLSYIDALFTATSAVCVTGLIVVDTSGFNFWGQFFIMLMMQVGAIGIMTLTSSLLLFLRGELDFSRKFMVAKISDSLNIQEAEKVLVIVVIYTFVMEFVGFLALSYGFFLDGFALKDAAYYGLFHAVSAFCNAGFSTFDSSLIGSNSIVKVTTMFLIVFGGLGFYVIYNIFMTFVSNERIKVHTKI</sequence>
<keyword evidence="5 8" id="KW-1133">Transmembrane helix</keyword>
<evidence type="ECO:0000256" key="5">
    <source>
        <dbReference type="ARBA" id="ARBA00022989"/>
    </source>
</evidence>
<protein>
    <submittedName>
        <fullName evidence="9">Potassium transporter</fullName>
    </submittedName>
</protein>
<gene>
    <name evidence="9" type="ORF">DHM44_10010</name>
</gene>